<accession>A0A0F9E8V6</accession>
<reference evidence="2" key="1">
    <citation type="journal article" date="2015" name="Nature">
        <title>Complex archaea that bridge the gap between prokaryotes and eukaryotes.</title>
        <authorList>
            <person name="Spang A."/>
            <person name="Saw J.H."/>
            <person name="Jorgensen S.L."/>
            <person name="Zaremba-Niedzwiedzka K."/>
            <person name="Martijn J."/>
            <person name="Lind A.E."/>
            <person name="van Eijk R."/>
            <person name="Schleper C."/>
            <person name="Guy L."/>
            <person name="Ettema T.J."/>
        </authorList>
    </citation>
    <scope>NUCLEOTIDE SEQUENCE</scope>
</reference>
<feature type="non-terminal residue" evidence="2">
    <location>
        <position position="1"/>
    </location>
</feature>
<name>A0A0F9E8V6_9ZZZZ</name>
<feature type="transmembrane region" description="Helical" evidence="1">
    <location>
        <begin position="105"/>
        <end position="131"/>
    </location>
</feature>
<sequence>VYKSTATTSGLVCTSTDTTSSGTLLCVVNTTNIPGTYTAKGFININPKLLTNTLQIFTGVVRQFKAIWGSQGIFFTILIAGTLGGLGAVISPAVGIIMFLVGITIASFLGMSIISMVFLAFLILAAAIIIFKMKR</sequence>
<keyword evidence="1" id="KW-0472">Membrane</keyword>
<organism evidence="2">
    <name type="scientific">marine sediment metagenome</name>
    <dbReference type="NCBI Taxonomy" id="412755"/>
    <lineage>
        <taxon>unclassified sequences</taxon>
        <taxon>metagenomes</taxon>
        <taxon>ecological metagenomes</taxon>
    </lineage>
</organism>
<keyword evidence="1" id="KW-1133">Transmembrane helix</keyword>
<dbReference type="AlphaFoldDB" id="A0A0F9E8V6"/>
<evidence type="ECO:0000313" key="2">
    <source>
        <dbReference type="EMBL" id="KKL20503.1"/>
    </source>
</evidence>
<protein>
    <submittedName>
        <fullName evidence="2">Uncharacterized protein</fullName>
    </submittedName>
</protein>
<feature type="transmembrane region" description="Helical" evidence="1">
    <location>
        <begin position="72"/>
        <end position="99"/>
    </location>
</feature>
<dbReference type="EMBL" id="LAZR01038073">
    <property type="protein sequence ID" value="KKL20503.1"/>
    <property type="molecule type" value="Genomic_DNA"/>
</dbReference>
<comment type="caution">
    <text evidence="2">The sequence shown here is derived from an EMBL/GenBank/DDBJ whole genome shotgun (WGS) entry which is preliminary data.</text>
</comment>
<proteinExistence type="predicted"/>
<evidence type="ECO:0000256" key="1">
    <source>
        <dbReference type="SAM" id="Phobius"/>
    </source>
</evidence>
<gene>
    <name evidence="2" type="ORF">LCGC14_2454780</name>
</gene>
<keyword evidence="1" id="KW-0812">Transmembrane</keyword>